<feature type="region of interest" description="Disordered" evidence="1">
    <location>
        <begin position="882"/>
        <end position="901"/>
    </location>
</feature>
<dbReference type="Pfam" id="PF00615">
    <property type="entry name" value="RGS"/>
    <property type="match status" value="1"/>
</dbReference>
<dbReference type="Proteomes" id="UP000580250">
    <property type="component" value="Unassembled WGS sequence"/>
</dbReference>
<feature type="compositionally biased region" description="Basic and acidic residues" evidence="1">
    <location>
        <begin position="334"/>
        <end position="348"/>
    </location>
</feature>
<dbReference type="InterPro" id="IPR046995">
    <property type="entry name" value="RGS10/12/14-like"/>
</dbReference>
<feature type="region of interest" description="Disordered" evidence="1">
    <location>
        <begin position="536"/>
        <end position="557"/>
    </location>
</feature>
<dbReference type="PROSITE" id="PS50132">
    <property type="entry name" value="RGS"/>
    <property type="match status" value="1"/>
</dbReference>
<dbReference type="EMBL" id="CAJEWN010002198">
    <property type="protein sequence ID" value="CAD2202447.1"/>
    <property type="molecule type" value="Genomic_DNA"/>
</dbReference>
<dbReference type="InterPro" id="IPR036305">
    <property type="entry name" value="RGS_sf"/>
</dbReference>
<feature type="compositionally biased region" description="Polar residues" evidence="1">
    <location>
        <begin position="373"/>
        <end position="385"/>
    </location>
</feature>
<name>A0A6V7XUS0_MELEN</name>
<dbReference type="SMART" id="SM00315">
    <property type="entry name" value="RGS"/>
    <property type="match status" value="1"/>
</dbReference>
<dbReference type="SUPFAM" id="SSF54236">
    <property type="entry name" value="Ubiquitin-like"/>
    <property type="match status" value="1"/>
</dbReference>
<dbReference type="GO" id="GO:0008277">
    <property type="term" value="P:regulation of G protein-coupled receptor signaling pathway"/>
    <property type="evidence" value="ECO:0007669"/>
    <property type="project" value="TreeGrafter"/>
</dbReference>
<feature type="region of interest" description="Disordered" evidence="1">
    <location>
        <begin position="1"/>
        <end position="42"/>
    </location>
</feature>
<dbReference type="GO" id="GO:0005096">
    <property type="term" value="F:GTPase activator activity"/>
    <property type="evidence" value="ECO:0007669"/>
    <property type="project" value="InterPro"/>
</dbReference>
<dbReference type="InterPro" id="IPR016137">
    <property type="entry name" value="RGS"/>
</dbReference>
<evidence type="ECO:0000259" key="2">
    <source>
        <dbReference type="PROSITE" id="PS50132"/>
    </source>
</evidence>
<dbReference type="PANTHER" id="PTHR45945">
    <property type="entry name" value="REGULATOR OF G-PROTEIN SIGNALING LOCO"/>
    <property type="match status" value="1"/>
</dbReference>
<protein>
    <recommendedName>
        <fullName evidence="2">RGS domain-containing protein</fullName>
    </recommendedName>
</protein>
<reference evidence="3 4" key="1">
    <citation type="submission" date="2020-08" db="EMBL/GenBank/DDBJ databases">
        <authorList>
            <person name="Koutsovoulos G."/>
            <person name="Danchin GJ E."/>
        </authorList>
    </citation>
    <scope>NUCLEOTIDE SEQUENCE [LARGE SCALE GENOMIC DNA]</scope>
</reference>
<feature type="region of interest" description="Disordered" evidence="1">
    <location>
        <begin position="283"/>
        <end position="304"/>
    </location>
</feature>
<evidence type="ECO:0000256" key="1">
    <source>
        <dbReference type="SAM" id="MobiDB-lite"/>
    </source>
</evidence>
<proteinExistence type="predicted"/>
<dbReference type="GO" id="GO:0005634">
    <property type="term" value="C:nucleus"/>
    <property type="evidence" value="ECO:0007669"/>
    <property type="project" value="TreeGrafter"/>
</dbReference>
<dbReference type="SUPFAM" id="SSF48097">
    <property type="entry name" value="Regulator of G-protein signaling, RGS"/>
    <property type="match status" value="1"/>
</dbReference>
<feature type="domain" description="RGS" evidence="2">
    <location>
        <begin position="415"/>
        <end position="528"/>
    </location>
</feature>
<dbReference type="Gene3D" id="3.10.20.90">
    <property type="entry name" value="Phosphatidylinositol 3-kinase Catalytic Subunit, Chain A, domain 1"/>
    <property type="match status" value="1"/>
</dbReference>
<dbReference type="InterPro" id="IPR044926">
    <property type="entry name" value="RGS_subdomain_2"/>
</dbReference>
<comment type="caution">
    <text evidence="3">The sequence shown here is derived from an EMBL/GenBank/DDBJ whole genome shotgun (WGS) entry which is preliminary data.</text>
</comment>
<dbReference type="PRINTS" id="PR01301">
    <property type="entry name" value="RGSPROTEIN"/>
</dbReference>
<feature type="region of interest" description="Disordered" evidence="1">
    <location>
        <begin position="323"/>
        <end position="408"/>
    </location>
</feature>
<accession>A0A6V7XUS0</accession>
<dbReference type="InterPro" id="IPR029071">
    <property type="entry name" value="Ubiquitin-like_domsf"/>
</dbReference>
<feature type="compositionally biased region" description="Low complexity" evidence="1">
    <location>
        <begin position="323"/>
        <end position="333"/>
    </location>
</feature>
<dbReference type="GO" id="GO:0005737">
    <property type="term" value="C:cytoplasm"/>
    <property type="evidence" value="ECO:0007669"/>
    <property type="project" value="TreeGrafter"/>
</dbReference>
<gene>
    <name evidence="3" type="ORF">MENT_LOCUS56081</name>
</gene>
<dbReference type="GO" id="GO:0005886">
    <property type="term" value="C:plasma membrane"/>
    <property type="evidence" value="ECO:0007669"/>
    <property type="project" value="TreeGrafter"/>
</dbReference>
<feature type="compositionally biased region" description="Acidic residues" evidence="1">
    <location>
        <begin position="13"/>
        <end position="30"/>
    </location>
</feature>
<sequence length="948" mass="106075">MLPGPASTTPNIPEDEREALEEANAEEIEDMPGHSHRRIERNVSLDKEPEVTINRPLEMKYGKESSSFNNKNLSKLTTTTTFNCLEFTSNCSRIIANIRFLSFENSSSSSSSNSSSSPTKEKIKNKIVYKFLKSIGLVNSLEIERELNNDFDDSDENCQNTSTESIANSGDLCDPEEIFEGNCSFEEIGFNSPQTTIKSQKTTNSPIISHYSQMPQCHRNCHFTPSSHRPIFKSNRWSRPFSINHQSTTFSSVSPAYLLGVIDNSQQENCLDKLDNIKQQKDFEKEEEQTANQLNKDLKSSSSPFVAANSATISTSRLHSTSSTIFSTQFSTEESLKENRRPNNREVSKSPTAALSELSSPRSSSVKIRLLDRTQQQQIGQQKSPTAVVPMPAGVGSGGGTNSPQHQQGVGLDIDLEQVLRSETARAPFHQFLQQQFCAENINFYLAVEEYRKIPEEELDRRLDFGRQIYDRHFAANCIEPVNIDNSTSNQIREAYKNNRFTATVYDVVQYQIFHLLKYDCWPRYLRAGGQLTEEFDSGASQHQQPKTRSNNSSTTNRRKSLFLRLLRLQRSGAVDIDDEIEEDKNNKICHCSNPFVKQINGELQQHQQRRPLIPLNSCGTNILFSVDENKIERRISTRLPKKPVNSINNTKRARKSYGGTSTVSFWRDATKQSNNRCRACDGIIFGESKPDFPLRYCTLLCADSATSTEITLSDPFQSVRQWTVTMAEGCGLDKNACEVVDAQTGSTIDPVRQAVDALNNRVVRIMSVVKFPVVFLGPSACPSSGTSSKPSAPLPAKVVIIRCRPALTVGKVLRPIMSKYNVDTEQAIVCLAGTCDVLKLQTPVSNIYQKTLSVMTQQQFAERKLLPKRETQKELTITPQWMLSASGQSSPGSPDIPSPPFHQHGDISFCEVPLEPESGIKLGGGLLLKHSATRSYSSNPRVINYIF</sequence>
<organism evidence="3 4">
    <name type="scientific">Meloidogyne enterolobii</name>
    <name type="common">Root-knot nematode worm</name>
    <name type="synonym">Meloidogyne mayaguensis</name>
    <dbReference type="NCBI Taxonomy" id="390850"/>
    <lineage>
        <taxon>Eukaryota</taxon>
        <taxon>Metazoa</taxon>
        <taxon>Ecdysozoa</taxon>
        <taxon>Nematoda</taxon>
        <taxon>Chromadorea</taxon>
        <taxon>Rhabditida</taxon>
        <taxon>Tylenchina</taxon>
        <taxon>Tylenchomorpha</taxon>
        <taxon>Tylenchoidea</taxon>
        <taxon>Meloidogynidae</taxon>
        <taxon>Meloidogyninae</taxon>
        <taxon>Meloidogyne</taxon>
    </lineage>
</organism>
<dbReference type="PANTHER" id="PTHR45945:SF3">
    <property type="entry name" value="REGULATOR OF G-PROTEIN SIGNALING LOCO"/>
    <property type="match status" value="1"/>
</dbReference>
<evidence type="ECO:0000313" key="3">
    <source>
        <dbReference type="EMBL" id="CAD2202447.1"/>
    </source>
</evidence>
<dbReference type="OrthoDB" id="196547at2759"/>
<evidence type="ECO:0000313" key="4">
    <source>
        <dbReference type="Proteomes" id="UP000580250"/>
    </source>
</evidence>
<feature type="compositionally biased region" description="Low complexity" evidence="1">
    <location>
        <begin position="356"/>
        <end position="365"/>
    </location>
</feature>
<feature type="compositionally biased region" description="Polar residues" evidence="1">
    <location>
        <begin position="1"/>
        <end position="11"/>
    </location>
</feature>
<dbReference type="Gene3D" id="1.10.167.10">
    <property type="entry name" value="Regulator of G-protein Signalling 4, domain 2"/>
    <property type="match status" value="1"/>
</dbReference>
<dbReference type="AlphaFoldDB" id="A0A6V7XUS0"/>
<feature type="compositionally biased region" description="Polar residues" evidence="1">
    <location>
        <begin position="290"/>
        <end position="304"/>
    </location>
</feature>